<proteinExistence type="predicted"/>
<keyword evidence="3" id="KW-0812">Transmembrane</keyword>
<evidence type="ECO:0000256" key="4">
    <source>
        <dbReference type="SAM" id="SignalP"/>
    </source>
</evidence>
<evidence type="ECO:0000313" key="6">
    <source>
        <dbReference type="Proteomes" id="UP000070444"/>
    </source>
</evidence>
<sequence>MNRLKFLFTNLICIINLVSCQQKWERTNGFCTYDNKGKLYYVGGEIPGKDRQALDSPMISLDLSDSNNFATPNWKSIDYKMKPVAMHTAGDYLDGKIYFFGVADDMYYGKVPQTDNDTTTLFIYDTAKNNLESKLTKLGPLSRYGHQFKVIDSKTLWTFGGQPPDLPGQGYGSDSVALLDTDKKDYSQVNIDFFVIYKFSAVLVKDRLLLFGGAQNADVPYQMNKIKFWNVPSATFGDVMVQSTDIPKPRIYPMTFAKGDKVYMFGGSDPKGKEFYNDLWEFDTNSATWTEMKSPELAKLPGRANGCFVIHNDQFVMVQGNGKDNSSLPISTISLKSALSNSPSGVSSDTGDSNEGLSKSAIIGIGVGVTAVLLLLGIGMYLVHRKNQSRKNYYSGKSYMTYMEFHDSYTEPIWSDPYTRRASFCTVRDLAETDTTPESQMDVTISSDYVSNASSTQNLLNTKNMITLPSAYSSRDRPL</sequence>
<dbReference type="Pfam" id="PF24681">
    <property type="entry name" value="Kelch_KLHDC2_KLHL20_DRC7"/>
    <property type="match status" value="1"/>
</dbReference>
<gene>
    <name evidence="5" type="ORF">CONCODRAFT_4687</name>
</gene>
<dbReference type="EMBL" id="KQ964452">
    <property type="protein sequence ID" value="KXN72462.1"/>
    <property type="molecule type" value="Genomic_DNA"/>
</dbReference>
<dbReference type="Proteomes" id="UP000070444">
    <property type="component" value="Unassembled WGS sequence"/>
</dbReference>
<dbReference type="OrthoDB" id="10250130at2759"/>
<keyword evidence="2" id="KW-0677">Repeat</keyword>
<keyword evidence="6" id="KW-1185">Reference proteome</keyword>
<dbReference type="STRING" id="796925.A0A137PBX2"/>
<dbReference type="SUPFAM" id="SSF50965">
    <property type="entry name" value="Galactose oxidase, central domain"/>
    <property type="match status" value="1"/>
</dbReference>
<feature type="transmembrane region" description="Helical" evidence="3">
    <location>
        <begin position="361"/>
        <end position="383"/>
    </location>
</feature>
<evidence type="ECO:0000256" key="2">
    <source>
        <dbReference type="ARBA" id="ARBA00022737"/>
    </source>
</evidence>
<dbReference type="AlphaFoldDB" id="A0A137PBX2"/>
<reference evidence="5 6" key="1">
    <citation type="journal article" date="2015" name="Genome Biol. Evol.">
        <title>Phylogenomic analyses indicate that early fungi evolved digesting cell walls of algal ancestors of land plants.</title>
        <authorList>
            <person name="Chang Y."/>
            <person name="Wang S."/>
            <person name="Sekimoto S."/>
            <person name="Aerts A.L."/>
            <person name="Choi C."/>
            <person name="Clum A."/>
            <person name="LaButti K.M."/>
            <person name="Lindquist E.A."/>
            <person name="Yee Ngan C."/>
            <person name="Ohm R.A."/>
            <person name="Salamov A.A."/>
            <person name="Grigoriev I.V."/>
            <person name="Spatafora J.W."/>
            <person name="Berbee M.L."/>
        </authorList>
    </citation>
    <scope>NUCLEOTIDE SEQUENCE [LARGE SCALE GENOMIC DNA]</scope>
    <source>
        <strain evidence="5 6">NRRL 28638</strain>
    </source>
</reference>
<name>A0A137PBX2_CONC2</name>
<keyword evidence="4" id="KW-0732">Signal</keyword>
<dbReference type="PANTHER" id="PTHR46093">
    <property type="entry name" value="ACYL-COA-BINDING DOMAIN-CONTAINING PROTEIN 5"/>
    <property type="match status" value="1"/>
</dbReference>
<keyword evidence="1" id="KW-0880">Kelch repeat</keyword>
<organism evidence="5 6">
    <name type="scientific">Conidiobolus coronatus (strain ATCC 28846 / CBS 209.66 / NRRL 28638)</name>
    <name type="common">Delacroixia coronata</name>
    <dbReference type="NCBI Taxonomy" id="796925"/>
    <lineage>
        <taxon>Eukaryota</taxon>
        <taxon>Fungi</taxon>
        <taxon>Fungi incertae sedis</taxon>
        <taxon>Zoopagomycota</taxon>
        <taxon>Entomophthoromycotina</taxon>
        <taxon>Entomophthoromycetes</taxon>
        <taxon>Entomophthorales</taxon>
        <taxon>Ancylistaceae</taxon>
        <taxon>Conidiobolus</taxon>
    </lineage>
</organism>
<evidence type="ECO:0000313" key="5">
    <source>
        <dbReference type="EMBL" id="KXN72462.1"/>
    </source>
</evidence>
<dbReference type="PANTHER" id="PTHR46093:SF18">
    <property type="entry name" value="FIBRONECTIN TYPE-III DOMAIN-CONTAINING PROTEIN"/>
    <property type="match status" value="1"/>
</dbReference>
<keyword evidence="3" id="KW-0472">Membrane</keyword>
<evidence type="ECO:0008006" key="7">
    <source>
        <dbReference type="Google" id="ProtNLM"/>
    </source>
</evidence>
<dbReference type="InterPro" id="IPR011043">
    <property type="entry name" value="Gal_Oxase/kelch_b-propeller"/>
</dbReference>
<keyword evidence="3" id="KW-1133">Transmembrane helix</keyword>
<dbReference type="InterPro" id="IPR015915">
    <property type="entry name" value="Kelch-typ_b-propeller"/>
</dbReference>
<feature type="chain" id="PRO_5007294730" description="Galactose oxidase" evidence="4">
    <location>
        <begin position="21"/>
        <end position="479"/>
    </location>
</feature>
<evidence type="ECO:0000256" key="3">
    <source>
        <dbReference type="SAM" id="Phobius"/>
    </source>
</evidence>
<dbReference type="Gene3D" id="2.120.10.80">
    <property type="entry name" value="Kelch-type beta propeller"/>
    <property type="match status" value="2"/>
</dbReference>
<accession>A0A137PBX2</accession>
<evidence type="ECO:0000256" key="1">
    <source>
        <dbReference type="ARBA" id="ARBA00022441"/>
    </source>
</evidence>
<protein>
    <recommendedName>
        <fullName evidence="7">Galactose oxidase</fullName>
    </recommendedName>
</protein>
<feature type="signal peptide" evidence="4">
    <location>
        <begin position="1"/>
        <end position="20"/>
    </location>
</feature>